<proteinExistence type="predicted"/>
<name>A0A829Y6R1_9GAMM</name>
<dbReference type="RefSeq" id="WP_161810486.1">
    <property type="nucleotide sequence ID" value="NZ_BLJN01000001.1"/>
</dbReference>
<evidence type="ECO:0000259" key="1">
    <source>
        <dbReference type="Pfam" id="PF02602"/>
    </source>
</evidence>
<dbReference type="GO" id="GO:0032259">
    <property type="term" value="P:methylation"/>
    <property type="evidence" value="ECO:0007669"/>
    <property type="project" value="UniProtKB-KW"/>
</dbReference>
<keyword evidence="3" id="KW-1185">Reference proteome</keyword>
<comment type="caution">
    <text evidence="2">The sequence shown here is derived from an EMBL/GenBank/DDBJ whole genome shotgun (WGS) entry which is preliminary data.</text>
</comment>
<dbReference type="GO" id="GO:0004852">
    <property type="term" value="F:uroporphyrinogen-III synthase activity"/>
    <property type="evidence" value="ECO:0007669"/>
    <property type="project" value="InterPro"/>
</dbReference>
<dbReference type="InterPro" id="IPR036108">
    <property type="entry name" value="4pyrrol_syn_uPrphyn_synt_sf"/>
</dbReference>
<evidence type="ECO:0000313" key="3">
    <source>
        <dbReference type="Proteomes" id="UP000445000"/>
    </source>
</evidence>
<gene>
    <name evidence="2" type="ORF">GCM10011487_06080</name>
</gene>
<dbReference type="PANTHER" id="PTHR40082">
    <property type="entry name" value="BLR5956 PROTEIN"/>
    <property type="match status" value="1"/>
</dbReference>
<dbReference type="Pfam" id="PF02602">
    <property type="entry name" value="HEM4"/>
    <property type="match status" value="1"/>
</dbReference>
<organism evidence="2 3">
    <name type="scientific">Steroidobacter agaridevorans</name>
    <dbReference type="NCBI Taxonomy" id="2695856"/>
    <lineage>
        <taxon>Bacteria</taxon>
        <taxon>Pseudomonadati</taxon>
        <taxon>Pseudomonadota</taxon>
        <taxon>Gammaproteobacteria</taxon>
        <taxon>Steroidobacterales</taxon>
        <taxon>Steroidobacteraceae</taxon>
        <taxon>Steroidobacter</taxon>
    </lineage>
</organism>
<dbReference type="AlphaFoldDB" id="A0A829Y6R1"/>
<accession>A0A829Y6R1</accession>
<keyword evidence="2" id="KW-0808">Transferase</keyword>
<dbReference type="EMBL" id="BLJN01000001">
    <property type="protein sequence ID" value="GFE78608.1"/>
    <property type="molecule type" value="Genomic_DNA"/>
</dbReference>
<dbReference type="SUPFAM" id="SSF69618">
    <property type="entry name" value="HemD-like"/>
    <property type="match status" value="1"/>
</dbReference>
<dbReference type="GO" id="GO:0006780">
    <property type="term" value="P:uroporphyrinogen III biosynthetic process"/>
    <property type="evidence" value="ECO:0007669"/>
    <property type="project" value="InterPro"/>
</dbReference>
<dbReference type="InterPro" id="IPR003754">
    <property type="entry name" value="4pyrrol_synth_uPrphyn_synth"/>
</dbReference>
<keyword evidence="2" id="KW-0489">Methyltransferase</keyword>
<dbReference type="Proteomes" id="UP000445000">
    <property type="component" value="Unassembled WGS sequence"/>
</dbReference>
<dbReference type="CDD" id="cd06578">
    <property type="entry name" value="HemD"/>
    <property type="match status" value="1"/>
</dbReference>
<dbReference type="Gene3D" id="3.40.50.10090">
    <property type="match status" value="2"/>
</dbReference>
<reference evidence="3" key="1">
    <citation type="submission" date="2020-01" db="EMBL/GenBank/DDBJ databases">
        <title>'Steroidobacter agaridevorans' sp. nov., agar-degrading bacteria isolated from rhizosphere soils.</title>
        <authorList>
            <person name="Ikenaga M."/>
            <person name="Kataoka M."/>
            <person name="Murouchi A."/>
            <person name="Katsuragi S."/>
            <person name="Sakai M."/>
        </authorList>
    </citation>
    <scope>NUCLEOTIDE SEQUENCE [LARGE SCALE GENOMIC DNA]</scope>
    <source>
        <strain evidence="3">YU21-B</strain>
    </source>
</reference>
<evidence type="ECO:0000313" key="2">
    <source>
        <dbReference type="EMBL" id="GFE78608.1"/>
    </source>
</evidence>
<dbReference type="PANTHER" id="PTHR40082:SF1">
    <property type="entry name" value="BLR5956 PROTEIN"/>
    <property type="match status" value="1"/>
</dbReference>
<dbReference type="GO" id="GO:0008168">
    <property type="term" value="F:methyltransferase activity"/>
    <property type="evidence" value="ECO:0007669"/>
    <property type="project" value="UniProtKB-KW"/>
</dbReference>
<dbReference type="InterPro" id="IPR039793">
    <property type="entry name" value="UROS/Hem4"/>
</dbReference>
<protein>
    <submittedName>
        <fullName evidence="2">Uroporphyrinogen III methyltransferase</fullName>
    </submittedName>
</protein>
<feature type="domain" description="Tetrapyrrole biosynthesis uroporphyrinogen III synthase" evidence="1">
    <location>
        <begin position="19"/>
        <end position="251"/>
    </location>
</feature>
<sequence>MATLTGRTIAVPETRELDVFSAMLERRGATVLRCPLVAILDAPDPKPVLDWLHDFSAGSCDDLILLTGEGLRRLLGCIDKNEPSLREPFVQRLGAVRKITRGPKPARALRELGLKPEIAAQSPTTQGVIDSLRAENLQGRKVGVQLYGTEPNRPLTEFLQSAGAQVRTVAPYVYADKLADDAVRDLMQKMAAGSVDIIAFTSTPQIERLFNVGPPELVRAAFEKTEVAAIGPVVADALKRHDIPVRLMPEDSFFMKPLTTAIEQGIGTPNGASEG</sequence>